<dbReference type="Proteomes" id="UP000030645">
    <property type="component" value="Unassembled WGS sequence"/>
</dbReference>
<gene>
    <name evidence="1" type="ORF">L484_016086</name>
</gene>
<organism evidence="1 2">
    <name type="scientific">Morus notabilis</name>
    <dbReference type="NCBI Taxonomy" id="981085"/>
    <lineage>
        <taxon>Eukaryota</taxon>
        <taxon>Viridiplantae</taxon>
        <taxon>Streptophyta</taxon>
        <taxon>Embryophyta</taxon>
        <taxon>Tracheophyta</taxon>
        <taxon>Spermatophyta</taxon>
        <taxon>Magnoliopsida</taxon>
        <taxon>eudicotyledons</taxon>
        <taxon>Gunneridae</taxon>
        <taxon>Pentapetalae</taxon>
        <taxon>rosids</taxon>
        <taxon>fabids</taxon>
        <taxon>Rosales</taxon>
        <taxon>Moraceae</taxon>
        <taxon>Moreae</taxon>
        <taxon>Morus</taxon>
    </lineage>
</organism>
<accession>W9S5M6</accession>
<evidence type="ECO:0000313" key="2">
    <source>
        <dbReference type="Proteomes" id="UP000030645"/>
    </source>
</evidence>
<sequence length="127" mass="14462">MGWNALEIVRAWDALWWLGGAGDAREESVSFSPEMPQPNGYDCGVYVIKLMETPTEITRGYKHDSHLERIKLVLKVSKPEFNLNAGLVSRNSNVRRMMCVDNSSSGSRIKTDLEDAKDEVPRRKLYM</sequence>
<keyword evidence="2" id="KW-1185">Reference proteome</keyword>
<evidence type="ECO:0000313" key="1">
    <source>
        <dbReference type="EMBL" id="EXC26867.1"/>
    </source>
</evidence>
<dbReference type="EMBL" id="KE346122">
    <property type="protein sequence ID" value="EXC26867.1"/>
    <property type="molecule type" value="Genomic_DNA"/>
</dbReference>
<reference evidence="2" key="1">
    <citation type="submission" date="2013-01" db="EMBL/GenBank/DDBJ databases">
        <title>Draft Genome Sequence of a Mulberry Tree, Morus notabilis C.K. Schneid.</title>
        <authorList>
            <person name="He N."/>
            <person name="Zhao S."/>
        </authorList>
    </citation>
    <scope>NUCLEOTIDE SEQUENCE</scope>
</reference>
<evidence type="ECO:0008006" key="3">
    <source>
        <dbReference type="Google" id="ProtNLM"/>
    </source>
</evidence>
<dbReference type="AlphaFoldDB" id="W9S5M6"/>
<protein>
    <recommendedName>
        <fullName evidence="3">Ubiquitin-like protease family profile domain-containing protein</fullName>
    </recommendedName>
</protein>
<proteinExistence type="predicted"/>
<name>W9S5M6_9ROSA</name>